<dbReference type="Proteomes" id="UP000009046">
    <property type="component" value="Unassembled WGS sequence"/>
</dbReference>
<dbReference type="VEuPathDB" id="VectorBase:PHUM546040"/>
<dbReference type="Pfam" id="PF13865">
    <property type="entry name" value="FoP_duplication"/>
    <property type="match status" value="1"/>
</dbReference>
<feature type="compositionally biased region" description="Gly residues" evidence="2">
    <location>
        <begin position="242"/>
        <end position="252"/>
    </location>
</feature>
<keyword evidence="1" id="KW-0694">RNA-binding</keyword>
<evidence type="ECO:0000313" key="6">
    <source>
        <dbReference type="Proteomes" id="UP000009046"/>
    </source>
</evidence>
<organism>
    <name type="scientific">Pediculus humanus subsp. corporis</name>
    <name type="common">Body louse</name>
    <dbReference type="NCBI Taxonomy" id="121224"/>
    <lineage>
        <taxon>Eukaryota</taxon>
        <taxon>Metazoa</taxon>
        <taxon>Ecdysozoa</taxon>
        <taxon>Arthropoda</taxon>
        <taxon>Hexapoda</taxon>
        <taxon>Insecta</taxon>
        <taxon>Pterygota</taxon>
        <taxon>Neoptera</taxon>
        <taxon>Paraneoptera</taxon>
        <taxon>Psocodea</taxon>
        <taxon>Troctomorpha</taxon>
        <taxon>Phthiraptera</taxon>
        <taxon>Anoplura</taxon>
        <taxon>Pediculidae</taxon>
        <taxon>Pediculus</taxon>
    </lineage>
</organism>
<dbReference type="RefSeq" id="XP_002431751.1">
    <property type="nucleotide sequence ID" value="XM_002431706.1"/>
</dbReference>
<evidence type="ECO:0000256" key="1">
    <source>
        <dbReference type="ARBA" id="ARBA00022884"/>
    </source>
</evidence>
<feature type="domain" description="Chromatin target of PRMT1 protein C-terminal" evidence="3">
    <location>
        <begin position="207"/>
        <end position="294"/>
    </location>
</feature>
<dbReference type="GO" id="GO:0003723">
    <property type="term" value="F:RNA binding"/>
    <property type="evidence" value="ECO:0007669"/>
    <property type="project" value="UniProtKB-KW"/>
</dbReference>
<dbReference type="AlphaFoldDB" id="E0W057"/>
<feature type="compositionally biased region" description="Polar residues" evidence="2">
    <location>
        <begin position="134"/>
        <end position="151"/>
    </location>
</feature>
<feature type="region of interest" description="Disordered" evidence="2">
    <location>
        <begin position="38"/>
        <end position="256"/>
    </location>
</feature>
<dbReference type="InParanoid" id="E0W057"/>
<feature type="compositionally biased region" description="Low complexity" evidence="2">
    <location>
        <begin position="201"/>
        <end position="219"/>
    </location>
</feature>
<feature type="compositionally biased region" description="Basic residues" evidence="2">
    <location>
        <begin position="74"/>
        <end position="83"/>
    </location>
</feature>
<dbReference type="GeneID" id="8240360"/>
<evidence type="ECO:0000259" key="3">
    <source>
        <dbReference type="SMART" id="SM01218"/>
    </source>
</evidence>
<feature type="compositionally biased region" description="Polar residues" evidence="2">
    <location>
        <begin position="164"/>
        <end position="174"/>
    </location>
</feature>
<gene>
    <name evidence="5" type="primary">8240360</name>
    <name evidence="4" type="ORF">Phum_PHUM546040</name>
</gene>
<feature type="compositionally biased region" description="Basic residues" evidence="2">
    <location>
        <begin position="153"/>
        <end position="163"/>
    </location>
</feature>
<dbReference type="eggNOG" id="ENOG502QV0X">
    <property type="taxonomic scope" value="Eukaryota"/>
</dbReference>
<evidence type="ECO:0000313" key="5">
    <source>
        <dbReference type="EnsemblMetazoa" id="PHUM546040-PA"/>
    </source>
</evidence>
<dbReference type="EMBL" id="DS235857">
    <property type="protein sequence ID" value="EEB19013.1"/>
    <property type="molecule type" value="Genomic_DNA"/>
</dbReference>
<reference evidence="4" key="2">
    <citation type="submission" date="2007-04" db="EMBL/GenBank/DDBJ databases">
        <title>The genome of the human body louse.</title>
        <authorList>
            <consortium name="The Human Body Louse Genome Consortium"/>
            <person name="Kirkness E."/>
            <person name="Walenz B."/>
            <person name="Hass B."/>
            <person name="Bruggner R."/>
            <person name="Strausberg R."/>
        </authorList>
    </citation>
    <scope>NUCLEOTIDE SEQUENCE</scope>
    <source>
        <strain evidence="4">USDA</strain>
    </source>
</reference>
<dbReference type="HOGENOM" id="CLU_941059_0_0_1"/>
<name>E0W057_PEDHC</name>
<dbReference type="EMBL" id="AAZO01006635">
    <property type="status" value="NOT_ANNOTATED_CDS"/>
    <property type="molecule type" value="Genomic_DNA"/>
</dbReference>
<proteinExistence type="predicted"/>
<dbReference type="SMART" id="SM01218">
    <property type="entry name" value="FoP_duplication"/>
    <property type="match status" value="1"/>
</dbReference>
<sequence>MHTCTSCGVKPKSIFTYLQKKARPAQASVLTIRAKNTAQQQASAKNRSIRQRLGIPNPSITPNIHDRLSLPGRLKARRARMRGAPRERTQSMQSLKLGKLERAASMQSLNNANQRRGRSRSRSRNRARTPSRNVRGNSVNRQVQRSPSVNRQGLKRNFGRQKRFNSNSFGQQMGNVGARRGKRNAALGGRNQRLDNYGNKFGRNQRGNRTQRGRGNFGRVNSQNMRNSQSIGRRGRGRGRSGGRGGRTGRGGQTKVILPTKEELDKQLEQYMANTKKSHLDQEIDTFMKESGLVLI</sequence>
<reference evidence="4" key="1">
    <citation type="submission" date="2007-04" db="EMBL/GenBank/DDBJ databases">
        <title>Annotation of Pediculus humanus corporis strain USDA.</title>
        <authorList>
            <person name="Kirkness E."/>
            <person name="Hannick L."/>
            <person name="Hass B."/>
            <person name="Bruggner R."/>
            <person name="Lawson D."/>
            <person name="Bidwell S."/>
            <person name="Joardar V."/>
            <person name="Caler E."/>
            <person name="Walenz B."/>
            <person name="Inman J."/>
            <person name="Schobel S."/>
            <person name="Galinsky K."/>
            <person name="Amedeo P."/>
            <person name="Strausberg R."/>
        </authorList>
    </citation>
    <scope>NUCLEOTIDE SEQUENCE</scope>
    <source>
        <strain evidence="4">USDA</strain>
    </source>
</reference>
<dbReference type="CTD" id="8240360"/>
<dbReference type="KEGG" id="phu:Phum_PHUM546040"/>
<feature type="compositionally biased region" description="Basic residues" evidence="2">
    <location>
        <begin position="115"/>
        <end position="129"/>
    </location>
</feature>
<reference evidence="5" key="3">
    <citation type="submission" date="2020-05" db="UniProtKB">
        <authorList>
            <consortium name="EnsemblMetazoa"/>
        </authorList>
    </citation>
    <scope>IDENTIFICATION</scope>
    <source>
        <strain evidence="5">USDA</strain>
    </source>
</reference>
<dbReference type="EnsemblMetazoa" id="PHUM546040-RA">
    <property type="protein sequence ID" value="PHUM546040-PA"/>
    <property type="gene ID" value="PHUM546040"/>
</dbReference>
<evidence type="ECO:0000256" key="2">
    <source>
        <dbReference type="SAM" id="MobiDB-lite"/>
    </source>
</evidence>
<protein>
    <recommendedName>
        <fullName evidence="3">Chromatin target of PRMT1 protein C-terminal domain-containing protein</fullName>
    </recommendedName>
</protein>
<keyword evidence="6" id="KW-1185">Reference proteome</keyword>
<accession>E0W057</accession>
<dbReference type="STRING" id="121224.E0W057"/>
<dbReference type="OrthoDB" id="446014at2759"/>
<dbReference type="InterPro" id="IPR025715">
    <property type="entry name" value="FoP_C"/>
</dbReference>
<feature type="compositionally biased region" description="Polar residues" evidence="2">
    <location>
        <begin position="220"/>
        <end position="231"/>
    </location>
</feature>
<evidence type="ECO:0000313" key="4">
    <source>
        <dbReference type="EMBL" id="EEB19013.1"/>
    </source>
</evidence>